<keyword evidence="1" id="KW-0812">Transmembrane</keyword>
<reference evidence="2 3" key="1">
    <citation type="submission" date="2016-11" db="EMBL/GenBank/DDBJ databases">
        <authorList>
            <person name="Jaros S."/>
            <person name="Januszkiewicz K."/>
            <person name="Wedrychowicz H."/>
        </authorList>
    </citation>
    <scope>NUCLEOTIDE SEQUENCE [LARGE SCALE GENOMIC DNA]</scope>
    <source>
        <strain evidence="2 3">DSM 21120</strain>
    </source>
</reference>
<feature type="transmembrane region" description="Helical" evidence="1">
    <location>
        <begin position="39"/>
        <end position="60"/>
    </location>
</feature>
<evidence type="ECO:0000313" key="2">
    <source>
        <dbReference type="EMBL" id="SHH16441.1"/>
    </source>
</evidence>
<feature type="transmembrane region" description="Helical" evidence="1">
    <location>
        <begin position="111"/>
        <end position="129"/>
    </location>
</feature>
<protein>
    <submittedName>
        <fullName evidence="2">Uncharacterized protein</fullName>
    </submittedName>
</protein>
<gene>
    <name evidence="2" type="ORF">SAMN02745245_00705</name>
</gene>
<organism evidence="2 3">
    <name type="scientific">Anaerosphaera aminiphila DSM 21120</name>
    <dbReference type="NCBI Taxonomy" id="1120995"/>
    <lineage>
        <taxon>Bacteria</taxon>
        <taxon>Bacillati</taxon>
        <taxon>Bacillota</taxon>
        <taxon>Tissierellia</taxon>
        <taxon>Tissierellales</taxon>
        <taxon>Peptoniphilaceae</taxon>
        <taxon>Anaerosphaera</taxon>
    </lineage>
</organism>
<keyword evidence="3" id="KW-1185">Reference proteome</keyword>
<keyword evidence="1" id="KW-0472">Membrane</keyword>
<dbReference type="STRING" id="1120995.SAMN02745245_00705"/>
<sequence length="135" mass="15619">MKGNTIKAIILFFVNMVLFLAHSKLSLYAKEYSSINFNLNAVMFVNFLSCILIILTAIILYKVNENLNVKSLIFATIVTGIFLILTFPILLFPYELYGLNIFTQFIFQNDYIVKLISLYFGYFLISYLHSKKSVK</sequence>
<evidence type="ECO:0000256" key="1">
    <source>
        <dbReference type="SAM" id="Phobius"/>
    </source>
</evidence>
<dbReference type="RefSeq" id="WP_073183821.1">
    <property type="nucleotide sequence ID" value="NZ_FQXI01000003.1"/>
</dbReference>
<dbReference type="EMBL" id="FQXI01000003">
    <property type="protein sequence ID" value="SHH16441.1"/>
    <property type="molecule type" value="Genomic_DNA"/>
</dbReference>
<accession>A0A1M5QRD8</accession>
<proteinExistence type="predicted"/>
<dbReference type="AlphaFoldDB" id="A0A1M5QRD8"/>
<feature type="transmembrane region" description="Helical" evidence="1">
    <location>
        <begin position="72"/>
        <end position="91"/>
    </location>
</feature>
<name>A0A1M5QRD8_9FIRM</name>
<dbReference type="Proteomes" id="UP000184032">
    <property type="component" value="Unassembled WGS sequence"/>
</dbReference>
<evidence type="ECO:0000313" key="3">
    <source>
        <dbReference type="Proteomes" id="UP000184032"/>
    </source>
</evidence>
<keyword evidence="1" id="KW-1133">Transmembrane helix</keyword>